<name>A0ABM8VBR0_9BACL</name>
<dbReference type="Pfam" id="PF00723">
    <property type="entry name" value="Glyco_hydro_15"/>
    <property type="match status" value="1"/>
</dbReference>
<sequence>MLTDKHLFLFRGNLMNRASILAGDLAEASKKLIAWNQHSSGGYVASPLFSHYGFSWLRDGSFIAFGMDCAGETNSAELFYDWVRRILETKAGYIRELIEKKKRGEQPQRQEMLHTRYHLDGRDDTGSDWGHFQLDGYGAWLWGLAEHLKRTGQTHIPQIYRTSVEVTCDYLRTFWRMPNFDCWEENADHVHSSTLACIYGGLRHIAELEENEALEEVCRDIQAFILENAVHPDGHFVKYVTPIQVESGLRFEIGHPGVDASLFWLCEPFRVVTADHPAFRTTLRKIERELRTDQGGIRRYADDSYYGGGEWLLLTAWYGWIQLRIGNKDKAERALSWIVSKADRLGRLPEQVPDALASRERYDEWVGRWGTPALPLLWSHAMYLVLYNMLKEDG</sequence>
<evidence type="ECO:0000259" key="1">
    <source>
        <dbReference type="Pfam" id="PF00723"/>
    </source>
</evidence>
<keyword evidence="3" id="KW-1185">Reference proteome</keyword>
<evidence type="ECO:0000313" key="3">
    <source>
        <dbReference type="Proteomes" id="UP000730618"/>
    </source>
</evidence>
<reference evidence="2 3" key="1">
    <citation type="submission" date="2021-06" db="EMBL/GenBank/DDBJ databases">
        <authorList>
            <person name="Criscuolo A."/>
        </authorList>
    </citation>
    <scope>NUCLEOTIDE SEQUENCE [LARGE SCALE GENOMIC DNA]</scope>
    <source>
        <strain evidence="3">CIP 111802</strain>
    </source>
</reference>
<dbReference type="EC" id="3.2.1.205" evidence="2"/>
<dbReference type="PANTHER" id="PTHR31616:SF0">
    <property type="entry name" value="GLUCAN 1,4-ALPHA-GLUCOSIDASE"/>
    <property type="match status" value="1"/>
</dbReference>
<dbReference type="InterPro" id="IPR011613">
    <property type="entry name" value="GH15-like"/>
</dbReference>
<dbReference type="PANTHER" id="PTHR31616">
    <property type="entry name" value="TREHALASE"/>
    <property type="match status" value="1"/>
</dbReference>
<protein>
    <submittedName>
        <fullName evidence="2">Isomaltose glucohydrolase</fullName>
        <ecNumber evidence="2">3.2.1.205</ecNumber>
    </submittedName>
</protein>
<gene>
    <name evidence="2" type="ORF">PAECIP111802_00653</name>
</gene>
<accession>A0ABM8VBR0</accession>
<dbReference type="GO" id="GO:0016798">
    <property type="term" value="F:hydrolase activity, acting on glycosyl bonds"/>
    <property type="evidence" value="ECO:0007669"/>
    <property type="project" value="UniProtKB-KW"/>
</dbReference>
<organism evidence="2 3">
    <name type="scientific">Paenibacillus allorhizosphaerae</name>
    <dbReference type="NCBI Taxonomy" id="2849866"/>
    <lineage>
        <taxon>Bacteria</taxon>
        <taxon>Bacillati</taxon>
        <taxon>Bacillota</taxon>
        <taxon>Bacilli</taxon>
        <taxon>Bacillales</taxon>
        <taxon>Paenibacillaceae</taxon>
        <taxon>Paenibacillus</taxon>
    </lineage>
</organism>
<dbReference type="EMBL" id="CAJVCE010000002">
    <property type="protein sequence ID" value="CAG7620237.1"/>
    <property type="molecule type" value="Genomic_DNA"/>
</dbReference>
<comment type="caution">
    <text evidence="2">The sequence shown here is derived from an EMBL/GenBank/DDBJ whole genome shotgun (WGS) entry which is preliminary data.</text>
</comment>
<proteinExistence type="predicted"/>
<feature type="domain" description="GH15-like" evidence="1">
    <location>
        <begin position="30"/>
        <end position="321"/>
    </location>
</feature>
<keyword evidence="2" id="KW-0326">Glycosidase</keyword>
<evidence type="ECO:0000313" key="2">
    <source>
        <dbReference type="EMBL" id="CAG7620237.1"/>
    </source>
</evidence>
<keyword evidence="2" id="KW-0378">Hydrolase</keyword>
<dbReference type="Proteomes" id="UP000730618">
    <property type="component" value="Unassembled WGS sequence"/>
</dbReference>